<feature type="region of interest" description="Disordered" evidence="1">
    <location>
        <begin position="260"/>
        <end position="279"/>
    </location>
</feature>
<name>A0A182IQ70_ANOAO</name>
<evidence type="ECO:0000256" key="1">
    <source>
        <dbReference type="SAM" id="MobiDB-lite"/>
    </source>
</evidence>
<organism evidence="2">
    <name type="scientific">Anopheles atroparvus</name>
    <name type="common">European mosquito</name>
    <dbReference type="NCBI Taxonomy" id="41427"/>
    <lineage>
        <taxon>Eukaryota</taxon>
        <taxon>Metazoa</taxon>
        <taxon>Ecdysozoa</taxon>
        <taxon>Arthropoda</taxon>
        <taxon>Hexapoda</taxon>
        <taxon>Insecta</taxon>
        <taxon>Pterygota</taxon>
        <taxon>Neoptera</taxon>
        <taxon>Endopterygota</taxon>
        <taxon>Diptera</taxon>
        <taxon>Nematocera</taxon>
        <taxon>Culicoidea</taxon>
        <taxon>Culicidae</taxon>
        <taxon>Anophelinae</taxon>
        <taxon>Anopheles</taxon>
    </lineage>
</organism>
<feature type="region of interest" description="Disordered" evidence="1">
    <location>
        <begin position="1"/>
        <end position="98"/>
    </location>
</feature>
<feature type="compositionally biased region" description="Basic and acidic residues" evidence="1">
    <location>
        <begin position="77"/>
        <end position="97"/>
    </location>
</feature>
<sequence>MQSNAPCAPRSPPNDDGVVSRFILPEPGRTFGRSAEAQTIIRAAANDGVDDDDQDDEKEEEEEEEEEKEEEDVVTAHGREKASTEPETEAHPGRAQEEGNIDVIISLLAHRHDDQWTKEGRTVVKYGQGQPDRGAELRILWHHVRLGQNLQQQRSVQPLGRKQDVRDRQEHRQLQRERHILVDFVGLREPLAAVELHHYLHGRYQQCNGRQDDAYEDDHEAHEAMIGDGVHQHRAVLRPISATTASNGRHCWRLQDDVGEQEQRQRLGNGDKPHQQYGEEHRNARLLVPIVDREGSLLCQRVRGHLVTVFLGERVGHTFGLGGGDGTAFRYLHRQVVRRDGVEVEPDD</sequence>
<dbReference type="VEuPathDB" id="VectorBase:AATE003368"/>
<proteinExistence type="predicted"/>
<feature type="compositionally biased region" description="Acidic residues" evidence="1">
    <location>
        <begin position="48"/>
        <end position="73"/>
    </location>
</feature>
<evidence type="ECO:0000313" key="2">
    <source>
        <dbReference type="EnsemblMetazoa" id="AATE003368-PA.1"/>
    </source>
</evidence>
<accession>A0A182IQ70</accession>
<dbReference type="EnsemblMetazoa" id="AATE003368-RA">
    <property type="protein sequence ID" value="AATE003368-PA.1"/>
    <property type="gene ID" value="AATE003368"/>
</dbReference>
<dbReference type="AlphaFoldDB" id="A0A182IQ70"/>
<protein>
    <submittedName>
        <fullName evidence="2">Uncharacterized protein</fullName>
    </submittedName>
</protein>
<reference evidence="2" key="1">
    <citation type="submission" date="2022-08" db="UniProtKB">
        <authorList>
            <consortium name="EnsemblMetazoa"/>
        </authorList>
    </citation>
    <scope>IDENTIFICATION</scope>
    <source>
        <strain evidence="2">EBRO</strain>
    </source>
</reference>